<accession>A0A4P9YJY0</accession>
<evidence type="ECO:0008006" key="3">
    <source>
        <dbReference type="Google" id="ProtNLM"/>
    </source>
</evidence>
<name>A0A4P9YJY0_ROZAC</name>
<dbReference type="Proteomes" id="UP000281549">
    <property type="component" value="Unassembled WGS sequence"/>
</dbReference>
<protein>
    <recommendedName>
        <fullName evidence="3">Essential protein Yae1 N-terminal domain-containing protein</fullName>
    </recommendedName>
</protein>
<organism evidence="1 2">
    <name type="scientific">Rozella allomycis (strain CSF55)</name>
    <dbReference type="NCBI Taxonomy" id="988480"/>
    <lineage>
        <taxon>Eukaryota</taxon>
        <taxon>Fungi</taxon>
        <taxon>Fungi incertae sedis</taxon>
        <taxon>Cryptomycota</taxon>
        <taxon>Cryptomycota incertae sedis</taxon>
        <taxon>Rozella</taxon>
    </lineage>
</organism>
<sequence length="142" mass="16280">MEGFEKAWNDAIDLEKIAFDEGFEKGKEDAYKEGHVDGENFGFRTGFQLGFETSFINTILLHVKSTSEASEDSVKKEKLVKAIDVVLSQIKAMPNEIDENFDYALHFNRIRYQLKRLESMDTLIKKAVSLIFSENDNVDLSF</sequence>
<evidence type="ECO:0000313" key="2">
    <source>
        <dbReference type="Proteomes" id="UP000281549"/>
    </source>
</evidence>
<reference evidence="2" key="1">
    <citation type="journal article" date="2018" name="Nat. Microbiol.">
        <title>Leveraging single-cell genomics to expand the fungal tree of life.</title>
        <authorList>
            <person name="Ahrendt S.R."/>
            <person name="Quandt C.A."/>
            <person name="Ciobanu D."/>
            <person name="Clum A."/>
            <person name="Salamov A."/>
            <person name="Andreopoulos B."/>
            <person name="Cheng J.F."/>
            <person name="Woyke T."/>
            <person name="Pelin A."/>
            <person name="Henrissat B."/>
            <person name="Reynolds N.K."/>
            <person name="Benny G.L."/>
            <person name="Smith M.E."/>
            <person name="James T.Y."/>
            <person name="Grigoriev I.V."/>
        </authorList>
    </citation>
    <scope>NUCLEOTIDE SEQUENCE [LARGE SCALE GENOMIC DNA]</scope>
    <source>
        <strain evidence="2">CSF55</strain>
    </source>
</reference>
<gene>
    <name evidence="1" type="ORF">ROZALSC1DRAFT_28544</name>
</gene>
<dbReference type="EMBL" id="ML005140">
    <property type="protein sequence ID" value="RKP19907.1"/>
    <property type="molecule type" value="Genomic_DNA"/>
</dbReference>
<proteinExistence type="predicted"/>
<evidence type="ECO:0000313" key="1">
    <source>
        <dbReference type="EMBL" id="RKP19907.1"/>
    </source>
</evidence>
<dbReference type="AlphaFoldDB" id="A0A4P9YJY0"/>